<dbReference type="Proteomes" id="UP000681041">
    <property type="component" value="Chromosome"/>
</dbReference>
<evidence type="ECO:0000313" key="4">
    <source>
        <dbReference type="Proteomes" id="UP000681041"/>
    </source>
</evidence>
<dbReference type="KEGG" id="meme:HYG87_05775"/>
<feature type="compositionally biased region" description="Polar residues" evidence="1">
    <location>
        <begin position="110"/>
        <end position="119"/>
    </location>
</feature>
<evidence type="ECO:0000256" key="1">
    <source>
        <dbReference type="SAM" id="MobiDB-lite"/>
    </source>
</evidence>
<feature type="compositionally biased region" description="Basic and acidic residues" evidence="1">
    <location>
        <begin position="44"/>
        <end position="58"/>
    </location>
</feature>
<evidence type="ECO:0000313" key="3">
    <source>
        <dbReference type="EMBL" id="QUH23299.1"/>
    </source>
</evidence>
<dbReference type="AlphaFoldDB" id="A0A8T8K5V5"/>
<evidence type="ECO:0000256" key="2">
    <source>
        <dbReference type="SAM" id="Phobius"/>
    </source>
</evidence>
<organism evidence="3 4">
    <name type="scientific">Methanobacterium alkalithermotolerans</name>
    <dbReference type="NCBI Taxonomy" id="2731220"/>
    <lineage>
        <taxon>Archaea</taxon>
        <taxon>Methanobacteriati</taxon>
        <taxon>Methanobacteriota</taxon>
        <taxon>Methanomada group</taxon>
        <taxon>Methanobacteria</taxon>
        <taxon>Methanobacteriales</taxon>
        <taxon>Methanobacteriaceae</taxon>
        <taxon>Methanobacterium</taxon>
    </lineage>
</organism>
<accession>A0A8T8K5V5</accession>
<feature type="compositionally biased region" description="Basic and acidic residues" evidence="1">
    <location>
        <begin position="66"/>
        <end position="75"/>
    </location>
</feature>
<feature type="transmembrane region" description="Helical" evidence="2">
    <location>
        <begin position="185"/>
        <end position="203"/>
    </location>
</feature>
<gene>
    <name evidence="3" type="ORF">HYG87_05775</name>
</gene>
<sequence length="239" mass="26389">MSGEKKQSDKDNSSENNSIIKKAFKSFKGIIKTFNPDLDTQSNDDNKEKPEKITRVSSDESSTDSSSEKITRVSSDESSTDSSSEKITRVSSDESSTDSSSEKITRVSSDESSTDSPPKSSEFALLNYFYKLEKKFKKHWQDDREKIIKIAGISLGSIFIIAGALTLLGSSERVVDNVVFGERSVIAAFFIIIGFLIITGSLAQRIASKTSLDNLYREVKIAEGKPKSKNDKDSDPKNK</sequence>
<name>A0A8T8K5V5_9EURY</name>
<reference evidence="3" key="1">
    <citation type="submission" date="2020-07" db="EMBL/GenBank/DDBJ databases">
        <title>Methanobacterium. sp. MethCan genome.</title>
        <authorList>
            <person name="Postec A."/>
            <person name="Quemeneur M."/>
        </authorList>
    </citation>
    <scope>NUCLEOTIDE SEQUENCE</scope>
    <source>
        <strain evidence="3">MethCAN</strain>
    </source>
</reference>
<keyword evidence="2" id="KW-0472">Membrane</keyword>
<dbReference type="GeneID" id="64820254"/>
<protein>
    <submittedName>
        <fullName evidence="3">Uncharacterized protein</fullName>
    </submittedName>
</protein>
<dbReference type="EMBL" id="CP058560">
    <property type="protein sequence ID" value="QUH23299.1"/>
    <property type="molecule type" value="Genomic_DNA"/>
</dbReference>
<dbReference type="RefSeq" id="WP_211532256.1">
    <property type="nucleotide sequence ID" value="NZ_CP058560.1"/>
</dbReference>
<keyword evidence="2" id="KW-1133">Transmembrane helix</keyword>
<proteinExistence type="predicted"/>
<feature type="region of interest" description="Disordered" evidence="1">
    <location>
        <begin position="33"/>
        <end position="119"/>
    </location>
</feature>
<dbReference type="OrthoDB" id="71576at2157"/>
<feature type="compositionally biased region" description="Basic and acidic residues" evidence="1">
    <location>
        <begin position="83"/>
        <end position="92"/>
    </location>
</feature>
<feature type="compositionally biased region" description="Basic and acidic residues" evidence="1">
    <location>
        <begin position="100"/>
        <end position="109"/>
    </location>
</feature>
<feature type="transmembrane region" description="Helical" evidence="2">
    <location>
        <begin position="147"/>
        <end position="165"/>
    </location>
</feature>
<keyword evidence="4" id="KW-1185">Reference proteome</keyword>
<keyword evidence="2" id="KW-0812">Transmembrane</keyword>